<sequence>MTGEREKMAAMNAWLDEVCAELGVDRELMTQTTGPLLALIRDVAHGPSRPAAPLTAFLLGLASARDGARSVEDQAAAVGARIETLSRLAREWPASSAPA</sequence>
<protein>
    <recommendedName>
        <fullName evidence="1">DUF6457 domain-containing protein</fullName>
    </recommendedName>
</protein>
<dbReference type="InterPro" id="IPR045598">
    <property type="entry name" value="DUF6457"/>
</dbReference>
<accession>A0A1I2D139</accession>
<name>A0A1I2D139_9MICO</name>
<evidence type="ECO:0000259" key="1">
    <source>
        <dbReference type="Pfam" id="PF20058"/>
    </source>
</evidence>
<keyword evidence="3" id="KW-1185">Reference proteome</keyword>
<dbReference type="STRING" id="285351.SAMN04488035_0334"/>
<dbReference type="Proteomes" id="UP000198520">
    <property type="component" value="Unassembled WGS sequence"/>
</dbReference>
<evidence type="ECO:0000313" key="2">
    <source>
        <dbReference type="EMBL" id="SFE73710.1"/>
    </source>
</evidence>
<gene>
    <name evidence="2" type="ORF">SAMN04488035_0334</name>
</gene>
<dbReference type="Pfam" id="PF20058">
    <property type="entry name" value="DUF6457"/>
    <property type="match status" value="1"/>
</dbReference>
<dbReference type="RefSeq" id="WP_177191244.1">
    <property type="nucleotide sequence ID" value="NZ_BNAN01000001.1"/>
</dbReference>
<organism evidence="2 3">
    <name type="scientific">Flavimobilis marinus</name>
    <dbReference type="NCBI Taxonomy" id="285351"/>
    <lineage>
        <taxon>Bacteria</taxon>
        <taxon>Bacillati</taxon>
        <taxon>Actinomycetota</taxon>
        <taxon>Actinomycetes</taxon>
        <taxon>Micrococcales</taxon>
        <taxon>Jonesiaceae</taxon>
        <taxon>Flavimobilis</taxon>
    </lineage>
</organism>
<reference evidence="3" key="1">
    <citation type="submission" date="2016-10" db="EMBL/GenBank/DDBJ databases">
        <authorList>
            <person name="Varghese N."/>
            <person name="Submissions S."/>
        </authorList>
    </citation>
    <scope>NUCLEOTIDE SEQUENCE [LARGE SCALE GENOMIC DNA]</scope>
    <source>
        <strain evidence="3">DSM 19083</strain>
    </source>
</reference>
<proteinExistence type="predicted"/>
<dbReference type="EMBL" id="FONZ01000001">
    <property type="protein sequence ID" value="SFE73710.1"/>
    <property type="molecule type" value="Genomic_DNA"/>
</dbReference>
<evidence type="ECO:0000313" key="3">
    <source>
        <dbReference type="Proteomes" id="UP000198520"/>
    </source>
</evidence>
<feature type="domain" description="DUF6457" evidence="1">
    <location>
        <begin position="7"/>
        <end position="95"/>
    </location>
</feature>
<dbReference type="AlphaFoldDB" id="A0A1I2D139"/>